<evidence type="ECO:0000256" key="6">
    <source>
        <dbReference type="ARBA" id="ARBA00022989"/>
    </source>
</evidence>
<dbReference type="Proteomes" id="UP000683428">
    <property type="component" value="Chromosome"/>
</dbReference>
<feature type="transmembrane region" description="Helical" evidence="8">
    <location>
        <begin position="263"/>
        <end position="284"/>
    </location>
</feature>
<keyword evidence="2" id="KW-1003">Cell membrane</keyword>
<dbReference type="PANTHER" id="PTHR33908:SF11">
    <property type="entry name" value="MEMBRANE PROTEIN"/>
    <property type="match status" value="1"/>
</dbReference>
<feature type="transmembrane region" description="Helical" evidence="8">
    <location>
        <begin position="351"/>
        <end position="370"/>
    </location>
</feature>
<dbReference type="InterPro" id="IPR050297">
    <property type="entry name" value="LipidA_mod_glycosyltrf_83"/>
</dbReference>
<keyword evidence="6 8" id="KW-1133">Transmembrane helix</keyword>
<gene>
    <name evidence="10" type="ORF">Azoinq_13500</name>
</gene>
<dbReference type="RefSeq" id="WP_216128381.1">
    <property type="nucleotide sequence ID" value="NZ_CP064782.1"/>
</dbReference>
<proteinExistence type="predicted"/>
<feature type="transmembrane region" description="Helical" evidence="8">
    <location>
        <begin position="296"/>
        <end position="317"/>
    </location>
</feature>
<feature type="transmembrane region" description="Helical" evidence="8">
    <location>
        <begin position="323"/>
        <end position="344"/>
    </location>
</feature>
<reference evidence="10" key="1">
    <citation type="submission" date="2020-11" db="EMBL/GenBank/DDBJ databases">
        <title>Azospira inquinata sp. nov.</title>
        <authorList>
            <person name="Moe W.M."/>
            <person name="Mikes M.C."/>
        </authorList>
    </citation>
    <scope>NUCLEOTIDE SEQUENCE</scope>
    <source>
        <strain evidence="10">Azo-3</strain>
    </source>
</reference>
<feature type="transmembrane region" description="Helical" evidence="8">
    <location>
        <begin position="91"/>
        <end position="112"/>
    </location>
</feature>
<feature type="transmembrane region" description="Helical" evidence="8">
    <location>
        <begin position="191"/>
        <end position="206"/>
    </location>
</feature>
<evidence type="ECO:0000256" key="5">
    <source>
        <dbReference type="ARBA" id="ARBA00022692"/>
    </source>
</evidence>
<evidence type="ECO:0000256" key="8">
    <source>
        <dbReference type="SAM" id="Phobius"/>
    </source>
</evidence>
<evidence type="ECO:0000256" key="7">
    <source>
        <dbReference type="ARBA" id="ARBA00023136"/>
    </source>
</evidence>
<dbReference type="GO" id="GO:0009103">
    <property type="term" value="P:lipopolysaccharide biosynthetic process"/>
    <property type="evidence" value="ECO:0007669"/>
    <property type="project" value="UniProtKB-ARBA"/>
</dbReference>
<comment type="subcellular location">
    <subcellularLocation>
        <location evidence="1">Cell membrane</location>
        <topology evidence="1">Multi-pass membrane protein</topology>
    </subcellularLocation>
</comment>
<evidence type="ECO:0000256" key="2">
    <source>
        <dbReference type="ARBA" id="ARBA00022475"/>
    </source>
</evidence>
<feature type="transmembrane region" description="Helical" evidence="8">
    <location>
        <begin position="18"/>
        <end position="37"/>
    </location>
</feature>
<keyword evidence="5 8" id="KW-0812">Transmembrane</keyword>
<keyword evidence="11" id="KW-1185">Reference proteome</keyword>
<feature type="transmembrane region" description="Helical" evidence="8">
    <location>
        <begin position="143"/>
        <end position="161"/>
    </location>
</feature>
<dbReference type="InterPro" id="IPR038731">
    <property type="entry name" value="RgtA/B/C-like"/>
</dbReference>
<feature type="domain" description="Glycosyltransferase RgtA/B/C/D-like" evidence="9">
    <location>
        <begin position="71"/>
        <end position="231"/>
    </location>
</feature>
<feature type="transmembrane region" description="Helical" evidence="8">
    <location>
        <begin position="213"/>
        <end position="232"/>
    </location>
</feature>
<evidence type="ECO:0000313" key="10">
    <source>
        <dbReference type="EMBL" id="QWT48823.1"/>
    </source>
</evidence>
<organism evidence="10 11">
    <name type="scientific">Azospira inquinata</name>
    <dbReference type="NCBI Taxonomy" id="2785627"/>
    <lineage>
        <taxon>Bacteria</taxon>
        <taxon>Pseudomonadati</taxon>
        <taxon>Pseudomonadota</taxon>
        <taxon>Betaproteobacteria</taxon>
        <taxon>Rhodocyclales</taxon>
        <taxon>Rhodocyclaceae</taxon>
        <taxon>Azospira</taxon>
    </lineage>
</organism>
<keyword evidence="4" id="KW-0808">Transferase</keyword>
<feature type="transmembrane region" description="Helical" evidence="8">
    <location>
        <begin position="119"/>
        <end position="137"/>
    </location>
</feature>
<evidence type="ECO:0000256" key="4">
    <source>
        <dbReference type="ARBA" id="ARBA00022679"/>
    </source>
</evidence>
<dbReference type="Pfam" id="PF13231">
    <property type="entry name" value="PMT_2"/>
    <property type="match status" value="1"/>
</dbReference>
<keyword evidence="3" id="KW-0328">Glycosyltransferase</keyword>
<dbReference type="PANTHER" id="PTHR33908">
    <property type="entry name" value="MANNOSYLTRANSFERASE YKCB-RELATED"/>
    <property type="match status" value="1"/>
</dbReference>
<dbReference type="EMBL" id="CP064782">
    <property type="protein sequence ID" value="QWT48823.1"/>
    <property type="molecule type" value="Genomic_DNA"/>
</dbReference>
<name>A0A975SM06_9RHOO</name>
<evidence type="ECO:0000256" key="3">
    <source>
        <dbReference type="ARBA" id="ARBA00022676"/>
    </source>
</evidence>
<keyword evidence="7 8" id="KW-0472">Membrane</keyword>
<evidence type="ECO:0000259" key="9">
    <source>
        <dbReference type="Pfam" id="PF13231"/>
    </source>
</evidence>
<dbReference type="KEGG" id="aiq:Azoinq_13500"/>
<dbReference type="GO" id="GO:0016763">
    <property type="term" value="F:pentosyltransferase activity"/>
    <property type="evidence" value="ECO:0007669"/>
    <property type="project" value="TreeGrafter"/>
</dbReference>
<dbReference type="GO" id="GO:0005886">
    <property type="term" value="C:plasma membrane"/>
    <property type="evidence" value="ECO:0007669"/>
    <property type="project" value="UniProtKB-SubCell"/>
</dbReference>
<evidence type="ECO:0000256" key="1">
    <source>
        <dbReference type="ARBA" id="ARBA00004651"/>
    </source>
</evidence>
<dbReference type="AlphaFoldDB" id="A0A975SM06"/>
<accession>A0A975SM06</accession>
<protein>
    <submittedName>
        <fullName evidence="10">Glycosyltransferase family 39 protein</fullName>
    </submittedName>
</protein>
<sequence length="523" mass="57882">MAPQLFPEPSSTSFAHRFWWPGFILILLFAAALRWHYIGFQPLWLDEGYSWWDARQSLTDLWSLVPQCDPHPPLYALLLKAWMGLFGDSALAMRSLGALAGVLATGFVMLAGRELAPRLGSIAGLIFASMPFQVEFAHEARPYGLVALGSAVLAFGVLRVLGQRERLVSRSGWLGVVAGLGLLLWSNDTSVFYGAALLLALGWLSWRDPEDRALWRPAAWAALAVLFLWAPYLPNLLTQTHEVSSDFWIPRPNLWRVANELRFLVGFGSFFILWWVLALWGVGLTLLVRWGRGRQALVLGALAVVPLALNFVLSWLITPIFLARTLIGTAPFFALALAAAPAALSRPRLRGLLVAALVTAQVLTLAPLYVDYHRKEPWDVIGAEASRDGWDLTAGHPDQALVLFIPDELVLPFSHAMEALGQRLPMHGVPRDYPSLGMHARYPSGKCAPAVEGLDLSFLTSLTAGRRAVLLLTRQYNSYDPGDRIPAYLASHGWRQVALRAYEFGDLRLFEFVPKGEAPRPAP</sequence>
<evidence type="ECO:0000313" key="11">
    <source>
        <dbReference type="Proteomes" id="UP000683428"/>
    </source>
</evidence>
<feature type="transmembrane region" description="Helical" evidence="8">
    <location>
        <begin position="168"/>
        <end position="185"/>
    </location>
</feature>